<keyword evidence="4 7" id="KW-0812">Transmembrane</keyword>
<feature type="transmembrane region" description="Helical" evidence="7">
    <location>
        <begin position="183"/>
        <end position="202"/>
    </location>
</feature>
<feature type="transmembrane region" description="Helical" evidence="7">
    <location>
        <begin position="237"/>
        <end position="263"/>
    </location>
</feature>
<evidence type="ECO:0000256" key="5">
    <source>
        <dbReference type="ARBA" id="ARBA00022989"/>
    </source>
</evidence>
<dbReference type="PANTHER" id="PTHR43163:SF6">
    <property type="entry name" value="DIPEPTIDE TRANSPORT SYSTEM PERMEASE PROTEIN DPPB-RELATED"/>
    <property type="match status" value="1"/>
</dbReference>
<gene>
    <name evidence="9" type="ORF">ACFOMD_17035</name>
</gene>
<dbReference type="CDD" id="cd06261">
    <property type="entry name" value="TM_PBP2"/>
    <property type="match status" value="1"/>
</dbReference>
<dbReference type="Pfam" id="PF19300">
    <property type="entry name" value="BPD_transp_1_N"/>
    <property type="match status" value="1"/>
</dbReference>
<accession>A0ABV7XEC4</accession>
<dbReference type="InterPro" id="IPR000515">
    <property type="entry name" value="MetI-like"/>
</dbReference>
<evidence type="ECO:0000256" key="7">
    <source>
        <dbReference type="RuleBase" id="RU363032"/>
    </source>
</evidence>
<dbReference type="EMBL" id="JBHRXV010000013">
    <property type="protein sequence ID" value="MFC3714276.1"/>
    <property type="molecule type" value="Genomic_DNA"/>
</dbReference>
<dbReference type="Gene3D" id="1.10.3720.10">
    <property type="entry name" value="MetI-like"/>
    <property type="match status" value="1"/>
</dbReference>
<organism evidence="9 10">
    <name type="scientific">Sphingoaurantiacus capsulatus</name>
    <dbReference type="NCBI Taxonomy" id="1771310"/>
    <lineage>
        <taxon>Bacteria</taxon>
        <taxon>Pseudomonadati</taxon>
        <taxon>Pseudomonadota</taxon>
        <taxon>Alphaproteobacteria</taxon>
        <taxon>Sphingomonadales</taxon>
        <taxon>Sphingosinicellaceae</taxon>
        <taxon>Sphingoaurantiacus</taxon>
    </lineage>
</organism>
<evidence type="ECO:0000256" key="1">
    <source>
        <dbReference type="ARBA" id="ARBA00004651"/>
    </source>
</evidence>
<evidence type="ECO:0000256" key="3">
    <source>
        <dbReference type="ARBA" id="ARBA00022475"/>
    </source>
</evidence>
<name>A0ABV7XEC4_9SPHN</name>
<dbReference type="Pfam" id="PF00528">
    <property type="entry name" value="BPD_transp_1"/>
    <property type="match status" value="1"/>
</dbReference>
<sequence>MSAFAARAGAISRRMTRLLVALWLLVTLSFLMVHLIPGDPVRASLGLTAPLELVEARRTALGLDRPLHEQYGAYLKGLATGELGTSFTSQLPVAQIIAQRLPATLSLAGLALAIVLPLGAGIGLAMAVVTSHGRRPRADAGFDAASGIVTAMPEFVTAVALTALFAVALPWLPVAGLTGPKSYILPLAALSLGPSAVLARIVRVEGVKVLQQEYMRTAGAKRLRWPAIYLRHALPNLLTATLTVGGLILGSLIAGTVLVEHVFAWPGLGSAVVLAITQKDLPLTQGLVLTLGTIVLIVNAVVDLLIVSVDPRSSLRVD</sequence>
<feature type="transmembrane region" description="Helical" evidence="7">
    <location>
        <begin position="107"/>
        <end position="130"/>
    </location>
</feature>
<feature type="transmembrane region" description="Helical" evidence="7">
    <location>
        <begin position="283"/>
        <end position="306"/>
    </location>
</feature>
<evidence type="ECO:0000259" key="8">
    <source>
        <dbReference type="PROSITE" id="PS50928"/>
    </source>
</evidence>
<dbReference type="SUPFAM" id="SSF161098">
    <property type="entry name" value="MetI-like"/>
    <property type="match status" value="1"/>
</dbReference>
<comment type="similarity">
    <text evidence="7">Belongs to the binding-protein-dependent transport system permease family.</text>
</comment>
<dbReference type="InterPro" id="IPR035906">
    <property type="entry name" value="MetI-like_sf"/>
</dbReference>
<dbReference type="RefSeq" id="WP_380863610.1">
    <property type="nucleotide sequence ID" value="NZ_JBHRXV010000013.1"/>
</dbReference>
<keyword evidence="5 7" id="KW-1133">Transmembrane helix</keyword>
<dbReference type="Proteomes" id="UP001595615">
    <property type="component" value="Unassembled WGS sequence"/>
</dbReference>
<dbReference type="PROSITE" id="PS50928">
    <property type="entry name" value="ABC_TM1"/>
    <property type="match status" value="1"/>
</dbReference>
<keyword evidence="2 7" id="KW-0813">Transport</keyword>
<evidence type="ECO:0000313" key="9">
    <source>
        <dbReference type="EMBL" id="MFC3714276.1"/>
    </source>
</evidence>
<comment type="subcellular location">
    <subcellularLocation>
        <location evidence="1 7">Cell membrane</location>
        <topology evidence="1 7">Multi-pass membrane protein</topology>
    </subcellularLocation>
</comment>
<evidence type="ECO:0000313" key="10">
    <source>
        <dbReference type="Proteomes" id="UP001595615"/>
    </source>
</evidence>
<keyword evidence="10" id="KW-1185">Reference proteome</keyword>
<feature type="transmembrane region" description="Helical" evidence="7">
    <location>
        <begin position="151"/>
        <end position="171"/>
    </location>
</feature>
<comment type="caution">
    <text evidence="9">The sequence shown here is derived from an EMBL/GenBank/DDBJ whole genome shotgun (WGS) entry which is preliminary data.</text>
</comment>
<reference evidence="10" key="1">
    <citation type="journal article" date="2019" name="Int. J. Syst. Evol. Microbiol.">
        <title>The Global Catalogue of Microorganisms (GCM) 10K type strain sequencing project: providing services to taxonomists for standard genome sequencing and annotation.</title>
        <authorList>
            <consortium name="The Broad Institute Genomics Platform"/>
            <consortium name="The Broad Institute Genome Sequencing Center for Infectious Disease"/>
            <person name="Wu L."/>
            <person name="Ma J."/>
        </authorList>
    </citation>
    <scope>NUCLEOTIDE SEQUENCE [LARGE SCALE GENOMIC DNA]</scope>
    <source>
        <strain evidence="10">KCTC 42644</strain>
    </source>
</reference>
<dbReference type="InterPro" id="IPR045621">
    <property type="entry name" value="BPD_transp_1_N"/>
</dbReference>
<keyword evidence="3" id="KW-1003">Cell membrane</keyword>
<proteinExistence type="inferred from homology"/>
<feature type="domain" description="ABC transmembrane type-1" evidence="8">
    <location>
        <begin position="101"/>
        <end position="306"/>
    </location>
</feature>
<protein>
    <submittedName>
        <fullName evidence="9">ABC transporter permease</fullName>
    </submittedName>
</protein>
<evidence type="ECO:0000256" key="4">
    <source>
        <dbReference type="ARBA" id="ARBA00022692"/>
    </source>
</evidence>
<evidence type="ECO:0000256" key="2">
    <source>
        <dbReference type="ARBA" id="ARBA00022448"/>
    </source>
</evidence>
<evidence type="ECO:0000256" key="6">
    <source>
        <dbReference type="ARBA" id="ARBA00023136"/>
    </source>
</evidence>
<keyword evidence="6 7" id="KW-0472">Membrane</keyword>
<dbReference type="PANTHER" id="PTHR43163">
    <property type="entry name" value="DIPEPTIDE TRANSPORT SYSTEM PERMEASE PROTEIN DPPB-RELATED"/>
    <property type="match status" value="1"/>
</dbReference>